<dbReference type="Proteomes" id="UP000298596">
    <property type="component" value="Plasmid p2"/>
</dbReference>
<dbReference type="EMBL" id="CP032332">
    <property type="protein sequence ID" value="QCO05400.1"/>
    <property type="molecule type" value="Genomic_DNA"/>
</dbReference>
<evidence type="ECO:0000256" key="1">
    <source>
        <dbReference type="SAM" id="MobiDB-lite"/>
    </source>
</evidence>
<feature type="compositionally biased region" description="Basic and acidic residues" evidence="1">
    <location>
        <begin position="53"/>
        <end position="63"/>
    </location>
</feature>
<reference evidence="2 3" key="1">
    <citation type="submission" date="2018-09" db="EMBL/GenBank/DDBJ databases">
        <title>Whole genome based analysis of evolution and adaptive divergence in Indian and Brazilian strains of Azospirillum brasilense.</title>
        <authorList>
            <person name="Singh C."/>
            <person name="Tripathi A.K."/>
        </authorList>
    </citation>
    <scope>NUCLEOTIDE SEQUENCE [LARGE SCALE GENOMIC DNA]</scope>
    <source>
        <strain evidence="2 3">MTCC4036</strain>
        <plasmid evidence="2 3">p2</plasmid>
    </source>
</reference>
<name>A0A4D8QBJ7_AZOBR</name>
<gene>
    <name evidence="2" type="ORF">D3867_25960</name>
</gene>
<accession>A0A4D8QBJ7</accession>
<geneLocation type="plasmid" evidence="2">
    <name>p2</name>
</geneLocation>
<keyword evidence="2" id="KW-0614">Plasmid</keyword>
<feature type="region of interest" description="Disordered" evidence="1">
    <location>
        <begin position="36"/>
        <end position="63"/>
    </location>
</feature>
<evidence type="ECO:0000313" key="2">
    <source>
        <dbReference type="EMBL" id="QCO05400.1"/>
    </source>
</evidence>
<dbReference type="AlphaFoldDB" id="A0A4D8QBJ7"/>
<organism evidence="2 3">
    <name type="scientific">Azospirillum brasilense</name>
    <dbReference type="NCBI Taxonomy" id="192"/>
    <lineage>
        <taxon>Bacteria</taxon>
        <taxon>Pseudomonadati</taxon>
        <taxon>Pseudomonadota</taxon>
        <taxon>Alphaproteobacteria</taxon>
        <taxon>Rhodospirillales</taxon>
        <taxon>Azospirillaceae</taxon>
        <taxon>Azospirillum</taxon>
    </lineage>
</organism>
<protein>
    <submittedName>
        <fullName evidence="2">Uncharacterized protein</fullName>
    </submittedName>
</protein>
<proteinExistence type="predicted"/>
<evidence type="ECO:0000313" key="3">
    <source>
        <dbReference type="Proteomes" id="UP000298596"/>
    </source>
</evidence>
<sequence length="63" mass="7122">MNGFRLPRRWRTALKADCNPLWTAAAAVPVAHATGARLSREHRSRWRQADAMGIRRDPANEAI</sequence>